<dbReference type="Proteomes" id="UP000177122">
    <property type="component" value="Unassembled WGS sequence"/>
</dbReference>
<dbReference type="InterPro" id="IPR012902">
    <property type="entry name" value="N_methyl_site"/>
</dbReference>
<organism evidence="2 3">
    <name type="scientific">Candidatus Lloydbacteria bacterium RIFCSPHIGHO2_01_FULL_49_22</name>
    <dbReference type="NCBI Taxonomy" id="1798658"/>
    <lineage>
        <taxon>Bacteria</taxon>
        <taxon>Candidatus Lloydiibacteriota</taxon>
    </lineage>
</organism>
<evidence type="ECO:0000313" key="3">
    <source>
        <dbReference type="Proteomes" id="UP000177122"/>
    </source>
</evidence>
<evidence type="ECO:0008006" key="4">
    <source>
        <dbReference type="Google" id="ProtNLM"/>
    </source>
</evidence>
<protein>
    <recommendedName>
        <fullName evidence="4">Type II secretion system protein</fullName>
    </recommendedName>
</protein>
<proteinExistence type="predicted"/>
<sequence>MKIYDMQKGFSLIEMIVYVAIFGVFVIGLMSFSAGLISARLHSQSVFEVNAQGSRAIKTITQTLRNASQVNSPAVGALGGLLSVITETPATSPTTFSASGGVLYVTEGVGAPIELTNNKVIISDLIFSNFSQPGTPNIVQVSFVLTSATTNAGAGIPYVVRFDGSGALRK</sequence>
<dbReference type="AlphaFoldDB" id="A0A1G2CWW8"/>
<dbReference type="NCBIfam" id="TIGR02532">
    <property type="entry name" value="IV_pilin_GFxxxE"/>
    <property type="match status" value="1"/>
</dbReference>
<reference evidence="2 3" key="1">
    <citation type="journal article" date="2016" name="Nat. Commun.">
        <title>Thousands of microbial genomes shed light on interconnected biogeochemical processes in an aquifer system.</title>
        <authorList>
            <person name="Anantharaman K."/>
            <person name="Brown C.T."/>
            <person name="Hug L.A."/>
            <person name="Sharon I."/>
            <person name="Castelle C.J."/>
            <person name="Probst A.J."/>
            <person name="Thomas B.C."/>
            <person name="Singh A."/>
            <person name="Wilkins M.J."/>
            <person name="Karaoz U."/>
            <person name="Brodie E.L."/>
            <person name="Williams K.H."/>
            <person name="Hubbard S.S."/>
            <person name="Banfield J.F."/>
        </authorList>
    </citation>
    <scope>NUCLEOTIDE SEQUENCE [LARGE SCALE GENOMIC DNA]</scope>
</reference>
<accession>A0A1G2CWW8</accession>
<dbReference type="Pfam" id="PF07963">
    <property type="entry name" value="N_methyl"/>
    <property type="match status" value="1"/>
</dbReference>
<keyword evidence="1" id="KW-0472">Membrane</keyword>
<keyword evidence="1" id="KW-0812">Transmembrane</keyword>
<evidence type="ECO:0000256" key="1">
    <source>
        <dbReference type="SAM" id="Phobius"/>
    </source>
</evidence>
<evidence type="ECO:0000313" key="2">
    <source>
        <dbReference type="EMBL" id="OGZ05190.1"/>
    </source>
</evidence>
<feature type="transmembrane region" description="Helical" evidence="1">
    <location>
        <begin position="12"/>
        <end position="37"/>
    </location>
</feature>
<keyword evidence="1" id="KW-1133">Transmembrane helix</keyword>
<name>A0A1G2CWW8_9BACT</name>
<dbReference type="EMBL" id="MHLI01000015">
    <property type="protein sequence ID" value="OGZ05190.1"/>
    <property type="molecule type" value="Genomic_DNA"/>
</dbReference>
<gene>
    <name evidence="2" type="ORF">A2845_02620</name>
</gene>
<comment type="caution">
    <text evidence="2">The sequence shown here is derived from an EMBL/GenBank/DDBJ whole genome shotgun (WGS) entry which is preliminary data.</text>
</comment>